<accession>A0A377G887</accession>
<dbReference type="Proteomes" id="UP000254554">
    <property type="component" value="Unassembled WGS sequence"/>
</dbReference>
<dbReference type="Gene3D" id="3.30.70.60">
    <property type="match status" value="1"/>
</dbReference>
<dbReference type="GO" id="GO:0043683">
    <property type="term" value="P:type IV pilus assembly"/>
    <property type="evidence" value="ECO:0007669"/>
    <property type="project" value="InterPro"/>
</dbReference>
<dbReference type="RefSeq" id="WP_010653136.1">
    <property type="nucleotide sequence ID" value="NZ_UGGT01000001.1"/>
</dbReference>
<keyword evidence="1" id="KW-1133">Transmembrane helix</keyword>
<dbReference type="OrthoDB" id="9802133at2"/>
<keyword evidence="1" id="KW-0812">Transmembrane</keyword>
<proteinExistence type="predicted"/>
<gene>
    <name evidence="2" type="ORF">NCTC11370_00898</name>
</gene>
<dbReference type="PANTHER" id="PTHR39555">
    <property type="entry name" value="FIMBRIAL ASSEMBLY PROTEIN PILO-LIKE PROTEIN-RELATED"/>
    <property type="match status" value="1"/>
</dbReference>
<dbReference type="AlphaFoldDB" id="A0A377G887"/>
<dbReference type="Pfam" id="PF04350">
    <property type="entry name" value="PilO"/>
    <property type="match status" value="1"/>
</dbReference>
<sequence length="199" mass="22742">MNSINLNELTLENVGQWPLAVKISVLIGVSLLIIGLGYWLIIQDNFNQFDRLKGQEATLKTDLENKQRQLFNLPAYREELKIMSERFVSMLKQLPEKNEMPGLLEEISKTGVALGLTFELFAPQPEVSHDFYVELPIKISVVGTYFQLAMFVSRVAQMNRIVTLHDFSIEGVSSKDQKIVSGDELVMNITAKIYRYRTQ</sequence>
<dbReference type="GeneID" id="93292485"/>
<name>A0A377G887_9GAMM</name>
<evidence type="ECO:0000256" key="1">
    <source>
        <dbReference type="SAM" id="Phobius"/>
    </source>
</evidence>
<dbReference type="GO" id="GO:0043107">
    <property type="term" value="P:type IV pilus-dependent motility"/>
    <property type="evidence" value="ECO:0007669"/>
    <property type="project" value="InterPro"/>
</dbReference>
<keyword evidence="3" id="KW-1185">Reference proteome</keyword>
<dbReference type="InterPro" id="IPR014717">
    <property type="entry name" value="Transl_elong_EF1B/ribsomal_bS6"/>
</dbReference>
<reference evidence="2 3" key="1">
    <citation type="submission" date="2018-06" db="EMBL/GenBank/DDBJ databases">
        <authorList>
            <consortium name="Pathogen Informatics"/>
            <person name="Doyle S."/>
        </authorList>
    </citation>
    <scope>NUCLEOTIDE SEQUENCE [LARGE SCALE GENOMIC DNA]</scope>
    <source>
        <strain evidence="2 3">NCTC11370</strain>
    </source>
</reference>
<organism evidence="2 3">
    <name type="scientific">Fluoribacter dumoffii</name>
    <dbReference type="NCBI Taxonomy" id="463"/>
    <lineage>
        <taxon>Bacteria</taxon>
        <taxon>Pseudomonadati</taxon>
        <taxon>Pseudomonadota</taxon>
        <taxon>Gammaproteobacteria</taxon>
        <taxon>Legionellales</taxon>
        <taxon>Legionellaceae</taxon>
        <taxon>Fluoribacter</taxon>
    </lineage>
</organism>
<dbReference type="PANTHER" id="PTHR39555:SF1">
    <property type="entry name" value="TYPE IV PILUS INNER MEMBRANE COMPONENT PILO"/>
    <property type="match status" value="1"/>
</dbReference>
<dbReference type="PIRSF" id="PIRSF016482">
    <property type="entry name" value="PilO"/>
    <property type="match status" value="1"/>
</dbReference>
<feature type="transmembrane region" description="Helical" evidence="1">
    <location>
        <begin position="20"/>
        <end position="41"/>
    </location>
</feature>
<dbReference type="InterPro" id="IPR007445">
    <property type="entry name" value="PilO"/>
</dbReference>
<protein>
    <submittedName>
        <fullName evidence="2">Pilus assembly protein, PilO</fullName>
    </submittedName>
</protein>
<evidence type="ECO:0000313" key="2">
    <source>
        <dbReference type="EMBL" id="STO20839.1"/>
    </source>
</evidence>
<keyword evidence="1" id="KW-0472">Membrane</keyword>
<evidence type="ECO:0000313" key="3">
    <source>
        <dbReference type="Proteomes" id="UP000254554"/>
    </source>
</evidence>
<dbReference type="EMBL" id="UGGT01000001">
    <property type="protein sequence ID" value="STO20839.1"/>
    <property type="molecule type" value="Genomic_DNA"/>
</dbReference>
<dbReference type="STRING" id="1094715.GCA_000236165_01523"/>
<dbReference type="Gene3D" id="1.10.287.540">
    <property type="entry name" value="Helix hairpin bin"/>
    <property type="match status" value="1"/>
</dbReference>